<dbReference type="InterPro" id="IPR018893">
    <property type="entry name" value="T8SS_CsgF"/>
</dbReference>
<proteinExistence type="predicted"/>
<evidence type="ECO:0000313" key="5">
    <source>
        <dbReference type="Proteomes" id="UP000605676"/>
    </source>
</evidence>
<dbReference type="EMBL" id="JAENRR010000010">
    <property type="protein sequence ID" value="MBK3516948.1"/>
    <property type="molecule type" value="Genomic_DNA"/>
</dbReference>
<evidence type="ECO:0000256" key="1">
    <source>
        <dbReference type="ARBA" id="ARBA00003989"/>
    </source>
</evidence>
<accession>A0ABS1HH09</accession>
<comment type="caution">
    <text evidence="4">The sequence shown here is derived from an EMBL/GenBank/DDBJ whole genome shotgun (WGS) entry which is preliminary data.</text>
</comment>
<reference evidence="4 5" key="1">
    <citation type="submission" date="2021-01" db="EMBL/GenBank/DDBJ databases">
        <title>Carboxyliciviraga sp.nov., isolated from coastal sediments.</title>
        <authorList>
            <person name="Lu D."/>
            <person name="Zhang T."/>
        </authorList>
    </citation>
    <scope>NUCLEOTIDE SEQUENCE [LARGE SCALE GENOMIC DNA]</scope>
    <source>
        <strain evidence="4 5">N1Y132</strain>
    </source>
</reference>
<dbReference type="RefSeq" id="WP_200464176.1">
    <property type="nucleotide sequence ID" value="NZ_JAENRR010000010.1"/>
</dbReference>
<name>A0ABS1HH09_9BACT</name>
<organism evidence="4 5">
    <name type="scientific">Carboxylicivirga marina</name>
    <dbReference type="NCBI Taxonomy" id="2800988"/>
    <lineage>
        <taxon>Bacteria</taxon>
        <taxon>Pseudomonadati</taxon>
        <taxon>Bacteroidota</taxon>
        <taxon>Bacteroidia</taxon>
        <taxon>Marinilabiliales</taxon>
        <taxon>Marinilabiliaceae</taxon>
        <taxon>Carboxylicivirga</taxon>
    </lineage>
</organism>
<evidence type="ECO:0000313" key="4">
    <source>
        <dbReference type="EMBL" id="MBK3516948.1"/>
    </source>
</evidence>
<gene>
    <name evidence="4" type="ORF">JIV24_06310</name>
</gene>
<dbReference type="Proteomes" id="UP000605676">
    <property type="component" value="Unassembled WGS sequence"/>
</dbReference>
<keyword evidence="5" id="KW-1185">Reference proteome</keyword>
<protein>
    <recommendedName>
        <fullName evidence="2">Curli production assembly/transport component CsgF</fullName>
    </recommendedName>
</protein>
<comment type="function">
    <text evidence="1">May be involved in the biogenesis of curli organelles.</text>
</comment>
<keyword evidence="3" id="KW-0732">Signal</keyword>
<dbReference type="Pfam" id="PF10614">
    <property type="entry name" value="CsgF"/>
    <property type="match status" value="1"/>
</dbReference>
<evidence type="ECO:0000256" key="2">
    <source>
        <dbReference type="ARBA" id="ARBA00014031"/>
    </source>
</evidence>
<evidence type="ECO:0000256" key="3">
    <source>
        <dbReference type="ARBA" id="ARBA00022729"/>
    </source>
</evidence>
<sequence>MIHLKHGLIIIGLILTTIGSAQDFVYTPKNPSFGGNTFNYQWMLSSAQAQDTYKAPSDGDDTRGGYYNQDPIKNFSESLNRQLLSRLSRELVAKQFGEEALSEGTYLLGDFQIEIGNDDGGMNISILDNTTGATTNVVVPHF</sequence>